<organism evidence="3 7">
    <name type="scientific">Ruthenibacterium lactatiformans</name>
    <dbReference type="NCBI Taxonomy" id="1550024"/>
    <lineage>
        <taxon>Bacteria</taxon>
        <taxon>Bacillati</taxon>
        <taxon>Bacillota</taxon>
        <taxon>Clostridia</taxon>
        <taxon>Eubacteriales</taxon>
        <taxon>Oscillospiraceae</taxon>
        <taxon>Ruthenibacterium</taxon>
    </lineage>
</organism>
<evidence type="ECO:0000313" key="6">
    <source>
        <dbReference type="EMBL" id="MTS50566.1"/>
    </source>
</evidence>
<evidence type="ECO:0000313" key="3">
    <source>
        <dbReference type="EMBL" id="KUE77777.1"/>
    </source>
</evidence>
<dbReference type="Proteomes" id="UP000449193">
    <property type="component" value="Unassembled WGS sequence"/>
</dbReference>
<dbReference type="EMBL" id="VUNJ01000002">
    <property type="protein sequence ID" value="MST90866.1"/>
    <property type="molecule type" value="Genomic_DNA"/>
</dbReference>
<protein>
    <submittedName>
        <fullName evidence="4">Stage III sporulation protein AG</fullName>
    </submittedName>
</protein>
<reference evidence="3 7" key="1">
    <citation type="submission" date="2015-10" db="EMBL/GenBank/DDBJ databases">
        <title>A novel member of the family Ruminococcaceae isolated from human faeces.</title>
        <authorList>
            <person name="Shkoporov A.N."/>
            <person name="Chaplin A.V."/>
            <person name="Motuzova O.V."/>
            <person name="Kafarskaia L.I."/>
            <person name="Efimov B.A."/>
        </authorList>
    </citation>
    <scope>NUCLEOTIDE SEQUENCE [LARGE SCALE GENOMIC DNA]</scope>
    <source>
        <strain evidence="3 7">668</strain>
    </source>
</reference>
<comment type="caution">
    <text evidence="3">The sequence shown here is derived from an EMBL/GenBank/DDBJ whole genome shotgun (WGS) entry which is preliminary data.</text>
</comment>
<keyword evidence="2" id="KW-0812">Transmembrane</keyword>
<evidence type="ECO:0000256" key="2">
    <source>
        <dbReference type="SAM" id="Phobius"/>
    </source>
</evidence>
<evidence type="ECO:0000313" key="10">
    <source>
        <dbReference type="Proteomes" id="UP000472755"/>
    </source>
</evidence>
<accession>A0A0W7TVB9</accession>
<evidence type="ECO:0000313" key="8">
    <source>
        <dbReference type="Proteomes" id="UP000431913"/>
    </source>
</evidence>
<keyword evidence="2" id="KW-1133">Transmembrane helix</keyword>
<dbReference type="EMBL" id="LMUA01000001">
    <property type="protein sequence ID" value="KUE77777.1"/>
    <property type="molecule type" value="Genomic_DNA"/>
</dbReference>
<evidence type="ECO:0000313" key="5">
    <source>
        <dbReference type="EMBL" id="MTS25991.1"/>
    </source>
</evidence>
<dbReference type="Proteomes" id="UP000431913">
    <property type="component" value="Unassembled WGS sequence"/>
</dbReference>
<evidence type="ECO:0000313" key="7">
    <source>
        <dbReference type="Proteomes" id="UP000053433"/>
    </source>
</evidence>
<name>A0A0W7TVB9_9FIRM</name>
<evidence type="ECO:0000313" key="4">
    <source>
        <dbReference type="EMBL" id="MST90866.1"/>
    </source>
</evidence>
<reference evidence="4 8" key="3">
    <citation type="submission" date="2019-08" db="EMBL/GenBank/DDBJ databases">
        <title>In-depth cultivation of the pig gut microbiome towards novel bacterial diversity and tailored functional studies.</title>
        <authorList>
            <person name="Wylensek D."/>
            <person name="Hitch T.C.A."/>
            <person name="Clavel T."/>
        </authorList>
    </citation>
    <scope>NUCLEOTIDE SEQUENCE [LARGE SCALE GENOMIC DNA]</scope>
    <source>
        <strain evidence="4 8">WCA3-601-WT-6J</strain>
    </source>
</reference>
<gene>
    <name evidence="3" type="ORF">ASJ35_00340</name>
    <name evidence="4" type="ORF">FYJ76_02770</name>
    <name evidence="6" type="ORF">GMD52_03315</name>
    <name evidence="5" type="ORF">GMD59_01665</name>
</gene>
<proteinExistence type="predicted"/>
<dbReference type="RefSeq" id="WP_009325728.1">
    <property type="nucleotide sequence ID" value="NZ_CAOJUJ010000002.1"/>
</dbReference>
<dbReference type="Proteomes" id="UP000053433">
    <property type="component" value="Unassembled WGS sequence"/>
</dbReference>
<dbReference type="EMBL" id="WMZR01000003">
    <property type="protein sequence ID" value="MTS50566.1"/>
    <property type="molecule type" value="Genomic_DNA"/>
</dbReference>
<reference evidence="9 10" key="2">
    <citation type="journal article" date="2019" name="Nat. Med.">
        <title>A library of human gut bacterial isolates paired with longitudinal multiomics data enables mechanistic microbiome research.</title>
        <authorList>
            <person name="Poyet M."/>
            <person name="Groussin M."/>
            <person name="Gibbons S.M."/>
            <person name="Avila-Pacheco J."/>
            <person name="Jiang X."/>
            <person name="Kearney S.M."/>
            <person name="Perrotta A.R."/>
            <person name="Berdy B."/>
            <person name="Zhao S."/>
            <person name="Lieberman T.D."/>
            <person name="Swanson P.K."/>
            <person name="Smith M."/>
            <person name="Roesemann S."/>
            <person name="Alexander J.E."/>
            <person name="Rich S.A."/>
            <person name="Livny J."/>
            <person name="Vlamakis H."/>
            <person name="Clish C."/>
            <person name="Bullock K."/>
            <person name="Deik A."/>
            <person name="Scott J."/>
            <person name="Pierce K.A."/>
            <person name="Xavier R.J."/>
            <person name="Alm E.J."/>
        </authorList>
    </citation>
    <scope>NUCLEOTIDE SEQUENCE [LARGE SCALE GENOMIC DNA]</scope>
    <source>
        <strain evidence="5 10">BIOML-A4</strain>
        <strain evidence="6 9">BIOML-A7</strain>
    </source>
</reference>
<feature type="region of interest" description="Disordered" evidence="1">
    <location>
        <begin position="99"/>
        <end position="124"/>
    </location>
</feature>
<dbReference type="AlphaFoldDB" id="A0A0W7TVB9"/>
<keyword evidence="2" id="KW-0472">Membrane</keyword>
<evidence type="ECO:0000256" key="1">
    <source>
        <dbReference type="SAM" id="MobiDB-lite"/>
    </source>
</evidence>
<dbReference type="Proteomes" id="UP000472755">
    <property type="component" value="Unassembled WGS sequence"/>
</dbReference>
<evidence type="ECO:0000313" key="9">
    <source>
        <dbReference type="Proteomes" id="UP000449193"/>
    </source>
</evidence>
<feature type="transmembrane region" description="Helical" evidence="2">
    <location>
        <begin position="23"/>
        <end position="44"/>
    </location>
</feature>
<dbReference type="EMBL" id="WMZU01000001">
    <property type="protein sequence ID" value="MTS25991.1"/>
    <property type="molecule type" value="Genomic_DNA"/>
</dbReference>
<sequence>MEKKAEHGGWQEMLHGLFQKKNWLFFVGLAGICLIFLSDILFGGREGSTGAARQSTQQAVSAATGVQELETRLTEMLESVQGAGKVQVMITLESAGETVYARDEQSDTQTTQDGSDGVTDRKESYKSEHIIVDAADGKQPLVETHIEPEVKGVAVVCEGGDDITVIKRITDLVSVVLGLSTNRICVTKMI</sequence>